<protein>
    <recommendedName>
        <fullName evidence="16">Adenosylcobinamide kinase</fullName>
        <ecNumber evidence="8">2.7.1.156</ecNumber>
        <ecNumber evidence="9">2.7.7.62</ecNumber>
    </recommendedName>
    <alternativeName>
        <fullName evidence="17">Adenosylcobinamide-phosphate guanylyltransferase</fullName>
    </alternativeName>
</protein>
<evidence type="ECO:0000256" key="14">
    <source>
        <dbReference type="ARBA" id="ARBA00022840"/>
    </source>
</evidence>
<dbReference type="NCBIfam" id="NF004469">
    <property type="entry name" value="PRK05800.1"/>
    <property type="match status" value="1"/>
</dbReference>
<keyword evidence="18" id="KW-0548">Nucleotidyltransferase</keyword>
<reference evidence="19" key="1">
    <citation type="journal article" date="2019" name="Int. J. Syst. Evol. Microbiol.">
        <title>The Global Catalogue of Microorganisms (GCM) 10K type strain sequencing project: providing services to taxonomists for standard genome sequencing and annotation.</title>
        <authorList>
            <consortium name="The Broad Institute Genomics Platform"/>
            <consortium name="The Broad Institute Genome Sequencing Center for Infectious Disease"/>
            <person name="Wu L."/>
            <person name="Ma J."/>
        </authorList>
    </citation>
    <scope>NUCLEOTIDE SEQUENCE [LARGE SCALE GENOMIC DNA]</scope>
    <source>
        <strain evidence="19">TISTR 1827</strain>
    </source>
</reference>
<comment type="pathway">
    <text evidence="6">Cofactor biosynthesis; adenosylcobalamin biosynthesis; adenosylcobalamin from cob(II)yrinate a,c-diamide: step 5/7.</text>
</comment>
<dbReference type="RefSeq" id="WP_379276558.1">
    <property type="nucleotide sequence ID" value="NZ_JBHUGT010000021.1"/>
</dbReference>
<evidence type="ECO:0000256" key="8">
    <source>
        <dbReference type="ARBA" id="ARBA00012016"/>
    </source>
</evidence>
<organism evidence="18 19">
    <name type="scientific">Paenibacillus thailandensis</name>
    <dbReference type="NCBI Taxonomy" id="393250"/>
    <lineage>
        <taxon>Bacteria</taxon>
        <taxon>Bacillati</taxon>
        <taxon>Bacillota</taxon>
        <taxon>Bacilli</taxon>
        <taxon>Bacillales</taxon>
        <taxon>Paenibacillaceae</taxon>
        <taxon>Paenibacillus</taxon>
    </lineage>
</organism>
<evidence type="ECO:0000256" key="12">
    <source>
        <dbReference type="ARBA" id="ARBA00022741"/>
    </source>
</evidence>
<dbReference type="GO" id="GO:0043752">
    <property type="term" value="F:adenosylcobinamide kinase activity"/>
    <property type="evidence" value="ECO:0007669"/>
    <property type="project" value="UniProtKB-EC"/>
</dbReference>
<dbReference type="EC" id="2.7.7.62" evidence="9"/>
<evidence type="ECO:0000256" key="11">
    <source>
        <dbReference type="ARBA" id="ARBA00022679"/>
    </source>
</evidence>
<dbReference type="CDD" id="cd00544">
    <property type="entry name" value="CobU"/>
    <property type="match status" value="1"/>
</dbReference>
<evidence type="ECO:0000256" key="13">
    <source>
        <dbReference type="ARBA" id="ARBA00022777"/>
    </source>
</evidence>
<evidence type="ECO:0000256" key="1">
    <source>
        <dbReference type="ARBA" id="ARBA00000312"/>
    </source>
</evidence>
<dbReference type="GO" id="GO:0008820">
    <property type="term" value="F:cobinamide phosphate guanylyltransferase activity"/>
    <property type="evidence" value="ECO:0007669"/>
    <property type="project" value="UniProtKB-EC"/>
</dbReference>
<dbReference type="InterPro" id="IPR003203">
    <property type="entry name" value="CobU/CobP"/>
</dbReference>
<evidence type="ECO:0000256" key="15">
    <source>
        <dbReference type="ARBA" id="ARBA00023134"/>
    </source>
</evidence>
<evidence type="ECO:0000256" key="7">
    <source>
        <dbReference type="ARBA" id="ARBA00007490"/>
    </source>
</evidence>
<dbReference type="EC" id="2.7.1.156" evidence="8"/>
<comment type="function">
    <text evidence="4">Catalyzes ATP-dependent phosphorylation of adenosylcobinamide and addition of GMP to adenosylcobinamide phosphate.</text>
</comment>
<dbReference type="Proteomes" id="UP001597493">
    <property type="component" value="Unassembled WGS sequence"/>
</dbReference>
<evidence type="ECO:0000256" key="4">
    <source>
        <dbReference type="ARBA" id="ARBA00003889"/>
    </source>
</evidence>
<evidence type="ECO:0000256" key="10">
    <source>
        <dbReference type="ARBA" id="ARBA00022573"/>
    </source>
</evidence>
<proteinExistence type="inferred from homology"/>
<dbReference type="PANTHER" id="PTHR34848:SF1">
    <property type="entry name" value="BIFUNCTIONAL ADENOSYLCOBALAMIN BIOSYNTHESIS PROTEIN COBU"/>
    <property type="match status" value="1"/>
</dbReference>
<dbReference type="SUPFAM" id="SSF52540">
    <property type="entry name" value="P-loop containing nucleoside triphosphate hydrolases"/>
    <property type="match status" value="1"/>
</dbReference>
<comment type="pathway">
    <text evidence="5">Cofactor biosynthesis; adenosylcobalamin biosynthesis; adenosylcobalamin from cob(II)yrinate a,c-diamide: step 6/7.</text>
</comment>
<keyword evidence="11 18" id="KW-0808">Transferase</keyword>
<evidence type="ECO:0000256" key="9">
    <source>
        <dbReference type="ARBA" id="ARBA00012523"/>
    </source>
</evidence>
<comment type="catalytic activity">
    <reaction evidence="3">
        <text>adenosylcob(III)inamide + GTP = adenosylcob(III)inamide phosphate + GDP + H(+)</text>
        <dbReference type="Rhea" id="RHEA:15765"/>
        <dbReference type="ChEBI" id="CHEBI:2480"/>
        <dbReference type="ChEBI" id="CHEBI:15378"/>
        <dbReference type="ChEBI" id="CHEBI:37565"/>
        <dbReference type="ChEBI" id="CHEBI:58189"/>
        <dbReference type="ChEBI" id="CHEBI:58502"/>
        <dbReference type="EC" id="2.7.1.156"/>
    </reaction>
</comment>
<keyword evidence="13 18" id="KW-0418">Kinase</keyword>
<evidence type="ECO:0000256" key="17">
    <source>
        <dbReference type="ARBA" id="ARBA00030571"/>
    </source>
</evidence>
<comment type="similarity">
    <text evidence="7">Belongs to the CobU/CobP family.</text>
</comment>
<comment type="caution">
    <text evidence="18">The sequence shown here is derived from an EMBL/GenBank/DDBJ whole genome shotgun (WGS) entry which is preliminary data.</text>
</comment>
<dbReference type="PANTHER" id="PTHR34848">
    <property type="match status" value="1"/>
</dbReference>
<accession>A0ABW5R1S4</accession>
<dbReference type="PIRSF" id="PIRSF006135">
    <property type="entry name" value="CobU"/>
    <property type="match status" value="1"/>
</dbReference>
<gene>
    <name evidence="18" type="primary">cobU</name>
    <name evidence="18" type="ORF">ACFSW5_19120</name>
</gene>
<keyword evidence="10" id="KW-0169">Cobalamin biosynthesis</keyword>
<evidence type="ECO:0000256" key="6">
    <source>
        <dbReference type="ARBA" id="ARBA00005159"/>
    </source>
</evidence>
<comment type="catalytic activity">
    <reaction evidence="1">
        <text>adenosylcob(III)inamide + ATP = adenosylcob(III)inamide phosphate + ADP + H(+)</text>
        <dbReference type="Rhea" id="RHEA:15769"/>
        <dbReference type="ChEBI" id="CHEBI:2480"/>
        <dbReference type="ChEBI" id="CHEBI:15378"/>
        <dbReference type="ChEBI" id="CHEBI:30616"/>
        <dbReference type="ChEBI" id="CHEBI:58502"/>
        <dbReference type="ChEBI" id="CHEBI:456216"/>
        <dbReference type="EC" id="2.7.1.156"/>
    </reaction>
</comment>
<dbReference type="EMBL" id="JBHUMY010000027">
    <property type="protein sequence ID" value="MFD2662371.1"/>
    <property type="molecule type" value="Genomic_DNA"/>
</dbReference>
<dbReference type="InterPro" id="IPR027417">
    <property type="entry name" value="P-loop_NTPase"/>
</dbReference>
<comment type="catalytic activity">
    <reaction evidence="2">
        <text>adenosylcob(III)inamide phosphate + GTP + H(+) = adenosylcob(III)inamide-GDP + diphosphate</text>
        <dbReference type="Rhea" id="RHEA:22712"/>
        <dbReference type="ChEBI" id="CHEBI:15378"/>
        <dbReference type="ChEBI" id="CHEBI:33019"/>
        <dbReference type="ChEBI" id="CHEBI:37565"/>
        <dbReference type="ChEBI" id="CHEBI:58502"/>
        <dbReference type="ChEBI" id="CHEBI:60487"/>
        <dbReference type="EC" id="2.7.7.62"/>
    </reaction>
</comment>
<name>A0ABW5R1S4_9BACL</name>
<evidence type="ECO:0000256" key="5">
    <source>
        <dbReference type="ARBA" id="ARBA00004692"/>
    </source>
</evidence>
<evidence type="ECO:0000256" key="2">
    <source>
        <dbReference type="ARBA" id="ARBA00000711"/>
    </source>
</evidence>
<evidence type="ECO:0000313" key="19">
    <source>
        <dbReference type="Proteomes" id="UP001597493"/>
    </source>
</evidence>
<evidence type="ECO:0000256" key="3">
    <source>
        <dbReference type="ARBA" id="ARBA00001522"/>
    </source>
</evidence>
<keyword evidence="19" id="KW-1185">Reference proteome</keyword>
<dbReference type="Gene3D" id="3.40.50.300">
    <property type="entry name" value="P-loop containing nucleotide triphosphate hydrolases"/>
    <property type="match status" value="1"/>
</dbReference>
<keyword evidence="12" id="KW-0547">Nucleotide-binding</keyword>
<evidence type="ECO:0000256" key="16">
    <source>
        <dbReference type="ARBA" id="ARBA00029570"/>
    </source>
</evidence>
<dbReference type="Pfam" id="PF02283">
    <property type="entry name" value="CobU"/>
    <property type="match status" value="1"/>
</dbReference>
<keyword evidence="15" id="KW-0342">GTP-binding</keyword>
<keyword evidence="14" id="KW-0067">ATP-binding</keyword>
<evidence type="ECO:0000313" key="18">
    <source>
        <dbReference type="EMBL" id="MFD2662371.1"/>
    </source>
</evidence>
<sequence>MAVLVTGGARSGKSSFAEAYAERSGDSGIYVATSRIWDEEMAERVANHRLDRERSGFPWRTVEEPLDLAGVLAGIKGELDRHLRSDEARPPVVLIDCLTLWLSNWMFKLEEDGLPDKRLNEEYRKLAEAVEGYPYPLLLVTNEVGGGVVPAYPLGRRFRDEAGRLNRLMAQLCDRVFLVTAGIPVELKSIAFKWENL</sequence>